<evidence type="ECO:0000256" key="1">
    <source>
        <dbReference type="SAM" id="MobiDB-lite"/>
    </source>
</evidence>
<dbReference type="Proteomes" id="UP001153269">
    <property type="component" value="Unassembled WGS sequence"/>
</dbReference>
<organism evidence="2 3">
    <name type="scientific">Pleuronectes platessa</name>
    <name type="common">European plaice</name>
    <dbReference type="NCBI Taxonomy" id="8262"/>
    <lineage>
        <taxon>Eukaryota</taxon>
        <taxon>Metazoa</taxon>
        <taxon>Chordata</taxon>
        <taxon>Craniata</taxon>
        <taxon>Vertebrata</taxon>
        <taxon>Euteleostomi</taxon>
        <taxon>Actinopterygii</taxon>
        <taxon>Neopterygii</taxon>
        <taxon>Teleostei</taxon>
        <taxon>Neoteleostei</taxon>
        <taxon>Acanthomorphata</taxon>
        <taxon>Carangaria</taxon>
        <taxon>Pleuronectiformes</taxon>
        <taxon>Pleuronectoidei</taxon>
        <taxon>Pleuronectidae</taxon>
        <taxon>Pleuronectes</taxon>
    </lineage>
</organism>
<gene>
    <name evidence="2" type="ORF">PLEPLA_LOCUS11790</name>
</gene>
<comment type="caution">
    <text evidence="2">The sequence shown here is derived from an EMBL/GenBank/DDBJ whole genome shotgun (WGS) entry which is preliminary data.</text>
</comment>
<keyword evidence="3" id="KW-1185">Reference proteome</keyword>
<reference evidence="2" key="1">
    <citation type="submission" date="2020-03" db="EMBL/GenBank/DDBJ databases">
        <authorList>
            <person name="Weist P."/>
        </authorList>
    </citation>
    <scope>NUCLEOTIDE SEQUENCE</scope>
</reference>
<proteinExistence type="predicted"/>
<feature type="region of interest" description="Disordered" evidence="1">
    <location>
        <begin position="130"/>
        <end position="173"/>
    </location>
</feature>
<dbReference type="EMBL" id="CADEAL010000688">
    <property type="protein sequence ID" value="CAB1423869.1"/>
    <property type="molecule type" value="Genomic_DNA"/>
</dbReference>
<sequence>MGRNGREEEEEEERRVGFFLGGGGGRGARIRERAPGLFLALRSCLAFDTRPECSSSRSSRRSTEPGCCSRQTGLTVEVPACPLLSSASLPLVALFISRALFTHAQGRKLIMNPPLPAPLRRAARVSQRSGRLWVSEQPASAGDTSIRSRSHCPGPPPLTLPSVTLDRPSEEQS</sequence>
<evidence type="ECO:0000313" key="2">
    <source>
        <dbReference type="EMBL" id="CAB1423869.1"/>
    </source>
</evidence>
<evidence type="ECO:0000313" key="3">
    <source>
        <dbReference type="Proteomes" id="UP001153269"/>
    </source>
</evidence>
<name>A0A9N7U532_PLEPL</name>
<protein>
    <submittedName>
        <fullName evidence="2">Uncharacterized protein</fullName>
    </submittedName>
</protein>
<dbReference type="AlphaFoldDB" id="A0A9N7U532"/>
<accession>A0A9N7U532</accession>